<reference evidence="2" key="1">
    <citation type="submission" date="2021-01" db="EMBL/GenBank/DDBJ databases">
        <authorList>
            <person name="Corre E."/>
            <person name="Pelletier E."/>
            <person name="Niang G."/>
            <person name="Scheremetjew M."/>
            <person name="Finn R."/>
            <person name="Kale V."/>
            <person name="Holt S."/>
            <person name="Cochrane G."/>
            <person name="Meng A."/>
            <person name="Brown T."/>
            <person name="Cohen L."/>
        </authorList>
    </citation>
    <scope>NUCLEOTIDE SEQUENCE</scope>
    <source>
        <strain evidence="2">CCMP 410</strain>
    </source>
</reference>
<dbReference type="PANTHER" id="PTHR43606">
    <property type="entry name" value="PHOSPHATASE, PUTATIVE (AFU_ORTHOLOGUE AFUA_6G08710)-RELATED"/>
    <property type="match status" value="1"/>
</dbReference>
<accession>A0A7S1YEB1</accession>
<dbReference type="SUPFAM" id="SSF56300">
    <property type="entry name" value="Metallo-dependent phosphatases"/>
    <property type="match status" value="1"/>
</dbReference>
<dbReference type="InterPro" id="IPR038607">
    <property type="entry name" value="PhoD-like_sf"/>
</dbReference>
<sequence>MNNIRGERNYRYRVTYQPSSSSTTYNYYGFIPRQVEYPRVAAISCFGPDDTKDKTDLIEGVLKTEPDLIVLSGDHTYFSQGLGFGILETLYTLNRLTRNLPTVVQLDDHDYGTGNIWGAGNGDEESGEGFNRKPVCLVNALEQMTMGHHPDSATDETLDNGIGIYYTNYEYGNVDFAILESRKFKNRDVGDSMLGSAQEDWLRDWCGAKKGKLKVVLTQSPFAQLGVIITRWRKRVGGLVEVGKDKDTNGWPLEGRARFFDIIDGCSNLIIAGDQHLGIAVSYDDYGVMECSSPAAVNDMFWRMNFNELGETHLDRFGHPYRLLNVWNVAEPLYTSYQFPYETRPLGDLVKDSRADGFLVADLSTEFPTCEMHGYRQGQRMIWSTTGETEAPTKAPTKIPTTRAPVTNECSTNTDCGGNSHCALEIEEPWAPLVCCPGLSKISTLVPNTRVCRGQQDVNGVCSHNNFCRSDRCGHHRQHDKTPSYCCEGKIVRVGGVKVCRNSVPRGSFCTDGIVCESGTCISQKCH</sequence>
<organism evidence="2">
    <name type="scientific">Grammatophora oceanica</name>
    <dbReference type="NCBI Taxonomy" id="210454"/>
    <lineage>
        <taxon>Eukaryota</taxon>
        <taxon>Sar</taxon>
        <taxon>Stramenopiles</taxon>
        <taxon>Ochrophyta</taxon>
        <taxon>Bacillariophyta</taxon>
        <taxon>Fragilariophyceae</taxon>
        <taxon>Fragilariophycidae</taxon>
        <taxon>Rhabdonematales</taxon>
        <taxon>Grammatophoraceae</taxon>
        <taxon>Grammatophora</taxon>
    </lineage>
</organism>
<dbReference type="Gene3D" id="3.60.21.70">
    <property type="entry name" value="PhoD-like phosphatase"/>
    <property type="match status" value="1"/>
</dbReference>
<dbReference type="EMBL" id="HBGK01035756">
    <property type="protein sequence ID" value="CAD9294403.1"/>
    <property type="molecule type" value="Transcribed_RNA"/>
</dbReference>
<gene>
    <name evidence="2" type="ORF">GOCE00092_LOCUS18501</name>
</gene>
<name>A0A7S1YEB1_9STRA</name>
<dbReference type="AlphaFoldDB" id="A0A7S1YEB1"/>
<dbReference type="InterPro" id="IPR029052">
    <property type="entry name" value="Metallo-depent_PP-like"/>
</dbReference>
<dbReference type="PANTHER" id="PTHR43606:SF2">
    <property type="entry name" value="ALKALINE PHOSPHATASE FAMILY PROTEIN (AFU_ORTHOLOGUE AFUA_5G03860)"/>
    <property type="match status" value="1"/>
</dbReference>
<proteinExistence type="predicted"/>
<feature type="domain" description="PhoD-like phosphatase metallophosphatase" evidence="1">
    <location>
        <begin position="93"/>
        <end position="285"/>
    </location>
</feature>
<protein>
    <recommendedName>
        <fullName evidence="1">PhoD-like phosphatase metallophosphatase domain-containing protein</fullName>
    </recommendedName>
</protein>
<dbReference type="Pfam" id="PF09423">
    <property type="entry name" value="PhoD"/>
    <property type="match status" value="1"/>
</dbReference>
<dbReference type="InterPro" id="IPR052900">
    <property type="entry name" value="Phospholipid_Metab_Enz"/>
</dbReference>
<evidence type="ECO:0000259" key="1">
    <source>
        <dbReference type="Pfam" id="PF09423"/>
    </source>
</evidence>
<dbReference type="InterPro" id="IPR018946">
    <property type="entry name" value="PhoD-like_MPP"/>
</dbReference>
<evidence type="ECO:0000313" key="2">
    <source>
        <dbReference type="EMBL" id="CAD9294403.1"/>
    </source>
</evidence>